<proteinExistence type="predicted"/>
<gene>
    <name evidence="3" type="ordered locus">Corgl_1188</name>
</gene>
<name>F2N8A9_CORGP</name>
<dbReference type="EMBL" id="CP002628">
    <property type="protein sequence ID" value="AEB07292.1"/>
    <property type="molecule type" value="Genomic_DNA"/>
</dbReference>
<evidence type="ECO:0000259" key="1">
    <source>
        <dbReference type="Pfam" id="PF04422"/>
    </source>
</evidence>
<evidence type="ECO:0000313" key="4">
    <source>
        <dbReference type="Proteomes" id="UP000006851"/>
    </source>
</evidence>
<dbReference type="Pfam" id="PF04422">
    <property type="entry name" value="FrhB_FdhB_N"/>
    <property type="match status" value="1"/>
</dbReference>
<dbReference type="PANTHER" id="PTHR43193:SF2">
    <property type="entry name" value="POLYFERREDOXIN PROTEIN FWDF"/>
    <property type="match status" value="1"/>
</dbReference>
<sequence length="324" mass="36703">MLDDSAYPIAFAAKNNDETVRAASMSGGVFSELARDILNRGGVVYGCALTETFRAMHIRINSIDEIDRLRGSKYIQSDLTNIWTLLAKDIESGIPVLFSGTPCQVAAVRAYVSFKLLSDDNLICVDLVCHGVPSPIVWADYLKCMEQRFDGSVESVVFRDKYRFGWASCHETVFIDGVPHSAETFKDLYFAHQVVRLSCFCCPYKSTKRVGDVSIADFWGIDDVIPGFNDNRGVSLVLINSIKGDGIFARIRPRLDARKVSIEKCLQPSLVTNFPEPKNRAKFWRDFQMHDLEWLVRHYANKPLWRRMGSKIKRRIKNRGGSKC</sequence>
<dbReference type="PANTHER" id="PTHR43193">
    <property type="match status" value="1"/>
</dbReference>
<dbReference type="OrthoDB" id="9789030at2"/>
<protein>
    <submittedName>
        <fullName evidence="3">Coenzyme F420 hydrogenase/dehydrogenase beta subunit domain protein</fullName>
    </submittedName>
</protein>
<dbReference type="STRING" id="700015.Corgl_1188"/>
<feature type="domain" description="Coenzyme F420 hydrogenase/dehydrogenase beta subunit C-terminal" evidence="2">
    <location>
        <begin position="96"/>
        <end position="252"/>
    </location>
</feature>
<reference evidence="4" key="1">
    <citation type="journal article" date="2013" name="Stand. Genomic Sci.">
        <title>Complete genome sequence of Coriobacterium glomerans type strain (PW2(T)) from the midgut of Pyrrhocoris apterus L. (red soldier bug).</title>
        <authorList>
            <person name="Stackebrandt E."/>
            <person name="Zeytun A."/>
            <person name="Lapidus A."/>
            <person name="Nolan M."/>
            <person name="Lucas S."/>
            <person name="Hammon N."/>
            <person name="Deshpande S."/>
            <person name="Cheng J.F."/>
            <person name="Tapia R."/>
            <person name="Goodwin L.A."/>
            <person name="Pitluck S."/>
            <person name="Liolios K."/>
            <person name="Pagani I."/>
            <person name="Ivanova N."/>
            <person name="Mavromatis K."/>
            <person name="Mikhailova N."/>
            <person name="Huntemann M."/>
            <person name="Pati A."/>
            <person name="Chen A."/>
            <person name="Palaniappan K."/>
            <person name="Chang Y.J."/>
            <person name="Land M."/>
            <person name="Hauser L."/>
            <person name="Rohde M."/>
            <person name="Pukall R."/>
            <person name="Goker M."/>
            <person name="Detter J.C."/>
            <person name="Woyke T."/>
            <person name="Bristow J."/>
            <person name="Eisen J.A."/>
            <person name="Markowitz V."/>
            <person name="Hugenholtz P."/>
            <person name="Kyrpides N.C."/>
            <person name="Klenk H.P."/>
        </authorList>
    </citation>
    <scope>NUCLEOTIDE SEQUENCE</scope>
    <source>
        <strain evidence="4">ATCC 49209 / DSM 20642 / JCM 10262 / PW2</strain>
    </source>
</reference>
<dbReference type="KEGG" id="cgo:Corgl_1188"/>
<dbReference type="eggNOG" id="COG1035">
    <property type="taxonomic scope" value="Bacteria"/>
</dbReference>
<dbReference type="InterPro" id="IPR007525">
    <property type="entry name" value="FrhB_FdhB_C"/>
</dbReference>
<dbReference type="Pfam" id="PF04432">
    <property type="entry name" value="FrhB_FdhB_C"/>
    <property type="match status" value="1"/>
</dbReference>
<dbReference type="Proteomes" id="UP000006851">
    <property type="component" value="Chromosome"/>
</dbReference>
<dbReference type="InterPro" id="IPR052977">
    <property type="entry name" value="Polyferredoxin-like_ET"/>
</dbReference>
<dbReference type="RefSeq" id="WP_013709035.1">
    <property type="nucleotide sequence ID" value="NC_015389.1"/>
</dbReference>
<dbReference type="AlphaFoldDB" id="F2N8A9"/>
<dbReference type="HOGENOM" id="CLU_037958_1_0_11"/>
<accession>F2N8A9</accession>
<keyword evidence="4" id="KW-1185">Reference proteome</keyword>
<dbReference type="InterPro" id="IPR007516">
    <property type="entry name" value="Co_F420_Hydgase/DH_bsu_N"/>
</dbReference>
<evidence type="ECO:0000313" key="3">
    <source>
        <dbReference type="EMBL" id="AEB07292.1"/>
    </source>
</evidence>
<organism evidence="3 4">
    <name type="scientific">Coriobacterium glomerans (strain ATCC 49209 / DSM 20642 / JCM 10262 / PW2)</name>
    <dbReference type="NCBI Taxonomy" id="700015"/>
    <lineage>
        <taxon>Bacteria</taxon>
        <taxon>Bacillati</taxon>
        <taxon>Actinomycetota</taxon>
        <taxon>Coriobacteriia</taxon>
        <taxon>Coriobacteriales</taxon>
        <taxon>Coriobacteriaceae</taxon>
        <taxon>Coriobacterium</taxon>
    </lineage>
</organism>
<feature type="domain" description="Coenzyme F420 hydrogenase/dehydrogenase beta subunit N-terminal" evidence="1">
    <location>
        <begin position="11"/>
        <end position="79"/>
    </location>
</feature>
<evidence type="ECO:0000259" key="2">
    <source>
        <dbReference type="Pfam" id="PF04432"/>
    </source>
</evidence>